<feature type="non-terminal residue" evidence="1">
    <location>
        <position position="56"/>
    </location>
</feature>
<proteinExistence type="predicted"/>
<accession>A0ACA9SZK5</accession>
<keyword evidence="2" id="KW-1185">Reference proteome</keyword>
<dbReference type="Proteomes" id="UP000789920">
    <property type="component" value="Unassembled WGS sequence"/>
</dbReference>
<gene>
    <name evidence="1" type="ORF">RPERSI_LOCUS36637</name>
</gene>
<sequence>PAVVRELKGVICEKDPGTIDIVVSPRFNYSDQAIVTANKPDYPIILTDISNFQPVI</sequence>
<name>A0ACA9SZK5_9GLOM</name>
<reference evidence="1" key="1">
    <citation type="submission" date="2021-06" db="EMBL/GenBank/DDBJ databases">
        <authorList>
            <person name="Kallberg Y."/>
            <person name="Tangrot J."/>
            <person name="Rosling A."/>
        </authorList>
    </citation>
    <scope>NUCLEOTIDE SEQUENCE</scope>
    <source>
        <strain evidence="1">MA461A</strain>
    </source>
</reference>
<evidence type="ECO:0000313" key="1">
    <source>
        <dbReference type="EMBL" id="CAG8851586.1"/>
    </source>
</evidence>
<organism evidence="1 2">
    <name type="scientific">Racocetra persica</name>
    <dbReference type="NCBI Taxonomy" id="160502"/>
    <lineage>
        <taxon>Eukaryota</taxon>
        <taxon>Fungi</taxon>
        <taxon>Fungi incertae sedis</taxon>
        <taxon>Mucoromycota</taxon>
        <taxon>Glomeromycotina</taxon>
        <taxon>Glomeromycetes</taxon>
        <taxon>Diversisporales</taxon>
        <taxon>Gigasporaceae</taxon>
        <taxon>Racocetra</taxon>
    </lineage>
</organism>
<comment type="caution">
    <text evidence="1">The sequence shown here is derived from an EMBL/GenBank/DDBJ whole genome shotgun (WGS) entry which is preliminary data.</text>
</comment>
<protein>
    <submittedName>
        <fullName evidence="1">14747_t:CDS:1</fullName>
    </submittedName>
</protein>
<dbReference type="EMBL" id="CAJVQC010177013">
    <property type="protein sequence ID" value="CAG8851586.1"/>
    <property type="molecule type" value="Genomic_DNA"/>
</dbReference>
<evidence type="ECO:0000313" key="2">
    <source>
        <dbReference type="Proteomes" id="UP000789920"/>
    </source>
</evidence>
<feature type="non-terminal residue" evidence="1">
    <location>
        <position position="1"/>
    </location>
</feature>